<evidence type="ECO:0000313" key="1">
    <source>
        <dbReference type="EMBL" id="GMN29926.1"/>
    </source>
</evidence>
<keyword evidence="2" id="KW-1185">Reference proteome</keyword>
<proteinExistence type="predicted"/>
<evidence type="ECO:0000313" key="2">
    <source>
        <dbReference type="Proteomes" id="UP001187192"/>
    </source>
</evidence>
<sequence length="106" mass="11909">MPHPQLQALVILRNGVPPRIRRFVKEPTIERTVGDMMDDILQVEVTAHMAQADAFMNEHQVPVDDVGIGGPQHEVDPEEIRFHDGDWDVDSDAESDVSMITLEVIV</sequence>
<organism evidence="1 2">
    <name type="scientific">Ficus carica</name>
    <name type="common">Common fig</name>
    <dbReference type="NCBI Taxonomy" id="3494"/>
    <lineage>
        <taxon>Eukaryota</taxon>
        <taxon>Viridiplantae</taxon>
        <taxon>Streptophyta</taxon>
        <taxon>Embryophyta</taxon>
        <taxon>Tracheophyta</taxon>
        <taxon>Spermatophyta</taxon>
        <taxon>Magnoliopsida</taxon>
        <taxon>eudicotyledons</taxon>
        <taxon>Gunneridae</taxon>
        <taxon>Pentapetalae</taxon>
        <taxon>rosids</taxon>
        <taxon>fabids</taxon>
        <taxon>Rosales</taxon>
        <taxon>Moraceae</taxon>
        <taxon>Ficeae</taxon>
        <taxon>Ficus</taxon>
    </lineage>
</organism>
<protein>
    <submittedName>
        <fullName evidence="1">Uncharacterized protein</fullName>
    </submittedName>
</protein>
<accession>A0AA87ZNR9</accession>
<dbReference type="Proteomes" id="UP001187192">
    <property type="component" value="Unassembled WGS sequence"/>
</dbReference>
<comment type="caution">
    <text evidence="1">The sequence shown here is derived from an EMBL/GenBank/DDBJ whole genome shotgun (WGS) entry which is preliminary data.</text>
</comment>
<reference evidence="1" key="1">
    <citation type="submission" date="2023-07" db="EMBL/GenBank/DDBJ databases">
        <title>draft genome sequence of fig (Ficus carica).</title>
        <authorList>
            <person name="Takahashi T."/>
            <person name="Nishimura K."/>
        </authorList>
    </citation>
    <scope>NUCLEOTIDE SEQUENCE</scope>
</reference>
<name>A0AA87ZNR9_FICCA</name>
<dbReference type="EMBL" id="BTGU01009936">
    <property type="protein sequence ID" value="GMN29926.1"/>
    <property type="molecule type" value="Genomic_DNA"/>
</dbReference>
<gene>
    <name evidence="1" type="ORF">TIFTF001_051749</name>
</gene>
<dbReference type="AlphaFoldDB" id="A0AA87ZNR9"/>